<sequence>GERIATRHTHGTGCTFSAAIAAELAKGNPVREAVRTAKAFIQAAIAHSLDLGGGNGPTNHWAYRQERGAVLE</sequence>
<evidence type="ECO:0000313" key="4">
    <source>
        <dbReference type="Proteomes" id="UP001519887"/>
    </source>
</evidence>
<evidence type="ECO:0000256" key="1">
    <source>
        <dbReference type="ARBA" id="ARBA00022977"/>
    </source>
</evidence>
<dbReference type="EMBL" id="JAHZIK010004013">
    <property type="protein sequence ID" value="MBW7462508.1"/>
    <property type="molecule type" value="Genomic_DNA"/>
</dbReference>
<dbReference type="InterPro" id="IPR029056">
    <property type="entry name" value="Ribokinase-like"/>
</dbReference>
<comment type="caution">
    <text evidence="3">The sequence shown here is derived from an EMBL/GenBank/DDBJ whole genome shotgun (WGS) entry which is preliminary data.</text>
</comment>
<dbReference type="EC" id="2.7.4.7" evidence="3"/>
<organism evidence="3 4">
    <name type="scientific">Paenibacillus sepulcri</name>
    <dbReference type="NCBI Taxonomy" id="359917"/>
    <lineage>
        <taxon>Bacteria</taxon>
        <taxon>Bacillati</taxon>
        <taxon>Bacillota</taxon>
        <taxon>Bacilli</taxon>
        <taxon>Bacillales</taxon>
        <taxon>Paenibacillaceae</taxon>
        <taxon>Paenibacillus</taxon>
    </lineage>
</organism>
<protein>
    <submittedName>
        <fullName evidence="3">Bifunctional hydroxymethylpyrimidine kinase/phosphomethylpyrimidine kinase</fullName>
        <ecNumber evidence="3">2.7.1.49</ecNumber>
        <ecNumber evidence="3">2.7.4.7</ecNumber>
    </submittedName>
</protein>
<dbReference type="Gene3D" id="3.40.1190.20">
    <property type="match status" value="1"/>
</dbReference>
<keyword evidence="3" id="KW-0808">Transferase</keyword>
<keyword evidence="3" id="KW-0418">Kinase</keyword>
<dbReference type="Pfam" id="PF08543">
    <property type="entry name" value="Phos_pyr_kin"/>
    <property type="match status" value="1"/>
</dbReference>
<proteinExistence type="predicted"/>
<dbReference type="InterPro" id="IPR013749">
    <property type="entry name" value="PM/HMP-P_kinase-1"/>
</dbReference>
<evidence type="ECO:0000313" key="3">
    <source>
        <dbReference type="EMBL" id="MBW7462508.1"/>
    </source>
</evidence>
<keyword evidence="4" id="KW-1185">Reference proteome</keyword>
<keyword evidence="1" id="KW-0784">Thiamine biosynthesis</keyword>
<feature type="domain" description="Pyridoxamine kinase/Phosphomethylpyrimidine kinase" evidence="2">
    <location>
        <begin position="2"/>
        <end position="59"/>
    </location>
</feature>
<dbReference type="PANTHER" id="PTHR20858:SF17">
    <property type="entry name" value="HYDROXYMETHYLPYRIMIDINE_PHOSPHOMETHYLPYRIMIDINE KINASE THI20-RELATED"/>
    <property type="match status" value="1"/>
</dbReference>
<dbReference type="GO" id="GO:0008972">
    <property type="term" value="F:phosphomethylpyrimidine kinase activity"/>
    <property type="evidence" value="ECO:0007669"/>
    <property type="project" value="UniProtKB-EC"/>
</dbReference>
<dbReference type="SUPFAM" id="SSF53613">
    <property type="entry name" value="Ribokinase-like"/>
    <property type="match status" value="1"/>
</dbReference>
<dbReference type="EC" id="2.7.1.49" evidence="3"/>
<evidence type="ECO:0000259" key="2">
    <source>
        <dbReference type="Pfam" id="PF08543"/>
    </source>
</evidence>
<accession>A0ABS7CNJ0</accession>
<dbReference type="GO" id="GO:0008902">
    <property type="term" value="F:hydroxymethylpyrimidine kinase activity"/>
    <property type="evidence" value="ECO:0007669"/>
    <property type="project" value="UniProtKB-EC"/>
</dbReference>
<name>A0ABS7CNJ0_9BACL</name>
<feature type="non-terminal residue" evidence="3">
    <location>
        <position position="1"/>
    </location>
</feature>
<reference evidence="3 4" key="1">
    <citation type="submission" date="2021-07" db="EMBL/GenBank/DDBJ databases">
        <title>Paenibacillus radiodurans sp. nov., isolated from the southeastern edge of Tengger Desert.</title>
        <authorList>
            <person name="Zhang G."/>
        </authorList>
    </citation>
    <scope>NUCLEOTIDE SEQUENCE [LARGE SCALE GENOMIC DNA]</scope>
    <source>
        <strain evidence="3 4">CCM 7311</strain>
    </source>
</reference>
<dbReference type="PANTHER" id="PTHR20858">
    <property type="entry name" value="PHOSPHOMETHYLPYRIMIDINE KINASE"/>
    <property type="match status" value="1"/>
</dbReference>
<gene>
    <name evidence="3" type="ORF">K0U00_51500</name>
</gene>
<dbReference type="Proteomes" id="UP001519887">
    <property type="component" value="Unassembled WGS sequence"/>
</dbReference>